<sequence length="170" mass="19699">MKTIKILLFSIIAFCFSSCIYWNNDDDIPSQESQYEPITQTRSFFENDIELQTSRPISDAGKIYIKDEYILINENEEGFHLYDNTNAESPEPIAYLKVKGATDLAIRENTMYIHHLVDLVAIDYNFHTNSIENINRSPNVFPRLISPDGFQAEYFNVPENEVITGYQLKN</sequence>
<evidence type="ECO:0008006" key="4">
    <source>
        <dbReference type="Google" id="ProtNLM"/>
    </source>
</evidence>
<protein>
    <recommendedName>
        <fullName evidence="4">LVIVD repeat-containing protein</fullName>
    </recommendedName>
</protein>
<gene>
    <name evidence="2" type="ORF">LX95_01868</name>
</gene>
<keyword evidence="1" id="KW-0732">Signal</keyword>
<keyword evidence="3" id="KW-1185">Reference proteome</keyword>
<organism evidence="2 3">
    <name type="scientific">Mesonia algae</name>
    <dbReference type="NCBI Taxonomy" id="213248"/>
    <lineage>
        <taxon>Bacteria</taxon>
        <taxon>Pseudomonadati</taxon>
        <taxon>Bacteroidota</taxon>
        <taxon>Flavobacteriia</taxon>
        <taxon>Flavobacteriales</taxon>
        <taxon>Flavobacteriaceae</taxon>
        <taxon>Mesonia</taxon>
    </lineage>
</organism>
<name>A0A2W7I239_9FLAO</name>
<dbReference type="EMBL" id="QKYV01000005">
    <property type="protein sequence ID" value="PZW39512.1"/>
    <property type="molecule type" value="Genomic_DNA"/>
</dbReference>
<evidence type="ECO:0000313" key="2">
    <source>
        <dbReference type="EMBL" id="PZW39512.1"/>
    </source>
</evidence>
<accession>A0A2W7I239</accession>
<dbReference type="Proteomes" id="UP000249542">
    <property type="component" value="Unassembled WGS sequence"/>
</dbReference>
<feature type="signal peptide" evidence="1">
    <location>
        <begin position="1"/>
        <end position="20"/>
    </location>
</feature>
<reference evidence="2 3" key="1">
    <citation type="submission" date="2018-06" db="EMBL/GenBank/DDBJ databases">
        <title>Genomic Encyclopedia of Archaeal and Bacterial Type Strains, Phase II (KMG-II): from individual species to whole genera.</title>
        <authorList>
            <person name="Goeker M."/>
        </authorList>
    </citation>
    <scope>NUCLEOTIDE SEQUENCE [LARGE SCALE GENOMIC DNA]</scope>
    <source>
        <strain evidence="2 3">DSM 15361</strain>
    </source>
</reference>
<proteinExistence type="predicted"/>
<evidence type="ECO:0000313" key="3">
    <source>
        <dbReference type="Proteomes" id="UP000249542"/>
    </source>
</evidence>
<dbReference type="AlphaFoldDB" id="A0A2W7I239"/>
<evidence type="ECO:0000256" key="1">
    <source>
        <dbReference type="SAM" id="SignalP"/>
    </source>
</evidence>
<comment type="caution">
    <text evidence="2">The sequence shown here is derived from an EMBL/GenBank/DDBJ whole genome shotgun (WGS) entry which is preliminary data.</text>
</comment>
<feature type="chain" id="PRO_5016125331" description="LVIVD repeat-containing protein" evidence="1">
    <location>
        <begin position="21"/>
        <end position="170"/>
    </location>
</feature>
<dbReference type="RefSeq" id="WP_111541176.1">
    <property type="nucleotide sequence ID" value="NZ_QKYV01000005.1"/>
</dbReference>